<reference evidence="2 3" key="1">
    <citation type="journal article" date="2014" name="PLoS Genet.">
        <title>Analysis of the Phlebiopsis gigantea genome, transcriptome and secretome provides insight into its pioneer colonization strategies of wood.</title>
        <authorList>
            <person name="Hori C."/>
            <person name="Ishida T."/>
            <person name="Igarashi K."/>
            <person name="Samejima M."/>
            <person name="Suzuki H."/>
            <person name="Master E."/>
            <person name="Ferreira P."/>
            <person name="Ruiz-Duenas F.J."/>
            <person name="Held B."/>
            <person name="Canessa P."/>
            <person name="Larrondo L.F."/>
            <person name="Schmoll M."/>
            <person name="Druzhinina I.S."/>
            <person name="Kubicek C.P."/>
            <person name="Gaskell J.A."/>
            <person name="Kersten P."/>
            <person name="St John F."/>
            <person name="Glasner J."/>
            <person name="Sabat G."/>
            <person name="Splinter BonDurant S."/>
            <person name="Syed K."/>
            <person name="Yadav J."/>
            <person name="Mgbeahuruike A.C."/>
            <person name="Kovalchuk A."/>
            <person name="Asiegbu F.O."/>
            <person name="Lackner G."/>
            <person name="Hoffmeister D."/>
            <person name="Rencoret J."/>
            <person name="Gutierrez A."/>
            <person name="Sun H."/>
            <person name="Lindquist E."/>
            <person name="Barry K."/>
            <person name="Riley R."/>
            <person name="Grigoriev I.V."/>
            <person name="Henrissat B."/>
            <person name="Kues U."/>
            <person name="Berka R.M."/>
            <person name="Martinez A.T."/>
            <person name="Covert S.F."/>
            <person name="Blanchette R.A."/>
            <person name="Cullen D."/>
        </authorList>
    </citation>
    <scope>NUCLEOTIDE SEQUENCE [LARGE SCALE GENOMIC DNA]</scope>
    <source>
        <strain evidence="2 3">11061_1 CR5-6</strain>
    </source>
</reference>
<keyword evidence="1" id="KW-0472">Membrane</keyword>
<sequence length="195" mass="21567">MGVRSAHCSLQTCSGFTLIRTSMDCELDLYDLGTLTSLVEWDSRSDCARTSVLFRPLVLLSSMVSSTKASRQIPGSDDRPPPYVLARRGPAVDRRSEILDQLFRQPCRVVAGKTSRLQHGAHVSISSITRLLESLRITVLPRFAVTYTQDRNPEGLIIILTACSVISLLIVSPVWLYKKVRVDVSEAPKGLSLSH</sequence>
<dbReference type="AlphaFoldDB" id="A0A0C3S6U9"/>
<gene>
    <name evidence="2" type="ORF">PHLGIDRAFT_400048</name>
</gene>
<accession>A0A0C3S6U9</accession>
<feature type="transmembrane region" description="Helical" evidence="1">
    <location>
        <begin position="156"/>
        <end position="177"/>
    </location>
</feature>
<keyword evidence="1" id="KW-1133">Transmembrane helix</keyword>
<evidence type="ECO:0000256" key="1">
    <source>
        <dbReference type="SAM" id="Phobius"/>
    </source>
</evidence>
<evidence type="ECO:0000313" key="2">
    <source>
        <dbReference type="EMBL" id="KIP12061.1"/>
    </source>
</evidence>
<keyword evidence="1" id="KW-0812">Transmembrane</keyword>
<name>A0A0C3S6U9_PHLG1</name>
<evidence type="ECO:0000313" key="3">
    <source>
        <dbReference type="Proteomes" id="UP000053257"/>
    </source>
</evidence>
<dbReference type="Proteomes" id="UP000053257">
    <property type="component" value="Unassembled WGS sequence"/>
</dbReference>
<organism evidence="2 3">
    <name type="scientific">Phlebiopsis gigantea (strain 11061_1 CR5-6)</name>
    <name type="common">White-rot fungus</name>
    <name type="synonym">Peniophora gigantea</name>
    <dbReference type="NCBI Taxonomy" id="745531"/>
    <lineage>
        <taxon>Eukaryota</taxon>
        <taxon>Fungi</taxon>
        <taxon>Dikarya</taxon>
        <taxon>Basidiomycota</taxon>
        <taxon>Agaricomycotina</taxon>
        <taxon>Agaricomycetes</taxon>
        <taxon>Polyporales</taxon>
        <taxon>Phanerochaetaceae</taxon>
        <taxon>Phlebiopsis</taxon>
    </lineage>
</organism>
<protein>
    <submittedName>
        <fullName evidence="2">Uncharacterized protein</fullName>
    </submittedName>
</protein>
<keyword evidence="3" id="KW-1185">Reference proteome</keyword>
<proteinExistence type="predicted"/>
<dbReference type="EMBL" id="KN840442">
    <property type="protein sequence ID" value="KIP12061.1"/>
    <property type="molecule type" value="Genomic_DNA"/>
</dbReference>
<dbReference type="HOGENOM" id="CLU_1396814_0_0_1"/>